<dbReference type="GO" id="GO:0009360">
    <property type="term" value="C:DNA polymerase III complex"/>
    <property type="evidence" value="ECO:0007669"/>
    <property type="project" value="InterPro"/>
</dbReference>
<evidence type="ECO:0000256" key="1">
    <source>
        <dbReference type="ARBA" id="ARBA00006360"/>
    </source>
</evidence>
<dbReference type="GO" id="GO:0046872">
    <property type="term" value="F:metal ion binding"/>
    <property type="evidence" value="ECO:0007669"/>
    <property type="project" value="UniProtKB-KW"/>
</dbReference>
<evidence type="ECO:0000256" key="9">
    <source>
        <dbReference type="ARBA" id="ARBA00022932"/>
    </source>
</evidence>
<evidence type="ECO:0000256" key="12">
    <source>
        <dbReference type="SAM" id="MobiDB-lite"/>
    </source>
</evidence>
<dbReference type="FunFam" id="3.40.50.300:FF:000014">
    <property type="entry name" value="DNA polymerase III subunit gamma/tau"/>
    <property type="match status" value="1"/>
</dbReference>
<dbReference type="InterPro" id="IPR001270">
    <property type="entry name" value="ClpA/B"/>
</dbReference>
<evidence type="ECO:0000313" key="15">
    <source>
        <dbReference type="Proteomes" id="UP000823771"/>
    </source>
</evidence>
<comment type="similarity">
    <text evidence="1 11">Belongs to the DnaX/STICHEL family.</text>
</comment>
<gene>
    <name evidence="11 14" type="primary">dnaX</name>
    <name evidence="14" type="ORF">IAB80_01940</name>
</gene>
<reference evidence="14" key="1">
    <citation type="submission" date="2020-10" db="EMBL/GenBank/DDBJ databases">
        <authorList>
            <person name="Gilroy R."/>
        </authorList>
    </citation>
    <scope>NUCLEOTIDE SEQUENCE</scope>
    <source>
        <strain evidence="14">2478</strain>
    </source>
</reference>
<dbReference type="Pfam" id="PF13177">
    <property type="entry name" value="DNA_pol3_delta2"/>
    <property type="match status" value="1"/>
</dbReference>
<dbReference type="Pfam" id="PF22608">
    <property type="entry name" value="DNAX_ATPase_lid"/>
    <property type="match status" value="1"/>
</dbReference>
<dbReference type="Proteomes" id="UP000823771">
    <property type="component" value="Unassembled WGS sequence"/>
</dbReference>
<evidence type="ECO:0000256" key="10">
    <source>
        <dbReference type="ARBA" id="ARBA00049244"/>
    </source>
</evidence>
<feature type="domain" description="AAA+ ATPase" evidence="13">
    <location>
        <begin position="38"/>
        <end position="181"/>
    </location>
</feature>
<dbReference type="InterPro" id="IPR027417">
    <property type="entry name" value="P-loop_NTPase"/>
</dbReference>
<proteinExistence type="inferred from homology"/>
<dbReference type="CDD" id="cd18137">
    <property type="entry name" value="HLD_clamp_pol_III_gamma_tau"/>
    <property type="match status" value="1"/>
</dbReference>
<evidence type="ECO:0000313" key="14">
    <source>
        <dbReference type="EMBL" id="MBO8477648.1"/>
    </source>
</evidence>
<dbReference type="AlphaFoldDB" id="A0A9D9NLN7"/>
<accession>A0A9D9NLN7</accession>
<dbReference type="Gene3D" id="1.10.8.60">
    <property type="match status" value="1"/>
</dbReference>
<dbReference type="InterPro" id="IPR050238">
    <property type="entry name" value="DNA_Rep/Repair_Clamp_Loader"/>
</dbReference>
<sequence>MSDYIVSARKYRPDSFETLIGQDNIAQTLKNSIIRGQLAHAYLFCGPRGVGKTSTARIFAKTINCSDPTPDMEPCGKCESCMSFAEGRSYCIHELDAASNNGVEDIKALMEQVRIPPQVGKYSVYIIDEVHMLSQAAFNAFLKTLEEPPAHAIFILATTEKHKILPTILSRCQTYDFNRITVDNIVKNLRHIADKEKISIDDESLHVIAHKADGAMRDALTIFDQTVAFCGTQVKYQDVLKNLNVLDYEHCFMLVDAFLRGDYGAALMKFDEILSKGFNALHFMAALSSHLRDLAVSKSAGLEALLDLPESLKLRYKEQSGRCSMTFLYEALGITTACEAGYRASVNQRLHIEFALMKLSFLAQKLSGQNRQETKAADKGTSQVQAPVQTSSEADDRQKERPSERQASAVQESPAQPQEPVARRRQARTQASSLSIRSIMAAGDEPEATDEKPVQKKEEVPDDELIRFKWKDLAAKYASKPRLANTLSSSTLGITMKDGAKYVTFSVLNVAQKDWVESKLLHELERTFRDITGSDKLYLRVSVVPDNEVKQTIYMPSEQAKDLMSKNEEVKNLVKDFELDVK</sequence>
<dbReference type="GO" id="GO:0006261">
    <property type="term" value="P:DNA-templated DNA replication"/>
    <property type="evidence" value="ECO:0007669"/>
    <property type="project" value="TreeGrafter"/>
</dbReference>
<feature type="compositionally biased region" description="Basic and acidic residues" evidence="12">
    <location>
        <begin position="449"/>
        <end position="459"/>
    </location>
</feature>
<comment type="function">
    <text evidence="11">DNA polymerase III is a complex, multichain enzyme responsible for most of the replicative synthesis in bacteria. This DNA polymerase also exhibits 3' to 5' exonuclease activity.</text>
</comment>
<feature type="region of interest" description="Disordered" evidence="12">
    <location>
        <begin position="372"/>
        <end position="459"/>
    </location>
</feature>
<dbReference type="SUPFAM" id="SSF52540">
    <property type="entry name" value="P-loop containing nucleoside triphosphate hydrolases"/>
    <property type="match status" value="1"/>
</dbReference>
<dbReference type="GO" id="GO:0003677">
    <property type="term" value="F:DNA binding"/>
    <property type="evidence" value="ECO:0007669"/>
    <property type="project" value="InterPro"/>
</dbReference>
<dbReference type="PRINTS" id="PR00300">
    <property type="entry name" value="CLPPROTEASEA"/>
</dbReference>
<keyword evidence="3 11" id="KW-0548">Nucleotidyltransferase</keyword>
<dbReference type="InterPro" id="IPR045085">
    <property type="entry name" value="HLD_clamp_pol_III_gamma_tau"/>
</dbReference>
<dbReference type="GO" id="GO:0005524">
    <property type="term" value="F:ATP binding"/>
    <property type="evidence" value="ECO:0007669"/>
    <property type="project" value="UniProtKB-KW"/>
</dbReference>
<dbReference type="SMART" id="SM00382">
    <property type="entry name" value="AAA"/>
    <property type="match status" value="1"/>
</dbReference>
<keyword evidence="7" id="KW-0862">Zinc</keyword>
<organism evidence="14 15">
    <name type="scientific">Candidatus Cryptobacteroides excrementipullorum</name>
    <dbReference type="NCBI Taxonomy" id="2840761"/>
    <lineage>
        <taxon>Bacteria</taxon>
        <taxon>Pseudomonadati</taxon>
        <taxon>Bacteroidota</taxon>
        <taxon>Bacteroidia</taxon>
        <taxon>Bacteroidales</taxon>
        <taxon>Candidatus Cryptobacteroides</taxon>
    </lineage>
</organism>
<comment type="caution">
    <text evidence="14">The sequence shown here is derived from an EMBL/GenBank/DDBJ whole genome shotgun (WGS) entry which is preliminary data.</text>
</comment>
<dbReference type="InterPro" id="IPR022754">
    <property type="entry name" value="DNA_pol_III_gamma-3"/>
</dbReference>
<evidence type="ECO:0000256" key="8">
    <source>
        <dbReference type="ARBA" id="ARBA00022840"/>
    </source>
</evidence>
<dbReference type="Gene3D" id="1.20.272.10">
    <property type="match status" value="1"/>
</dbReference>
<evidence type="ECO:0000256" key="11">
    <source>
        <dbReference type="RuleBase" id="RU364063"/>
    </source>
</evidence>
<protein>
    <recommendedName>
        <fullName evidence="11">DNA polymerase III subunit gamma/tau</fullName>
        <ecNumber evidence="11">2.7.7.7</ecNumber>
    </recommendedName>
</protein>
<keyword evidence="9 11" id="KW-0239">DNA-directed DNA polymerase</keyword>
<evidence type="ECO:0000256" key="2">
    <source>
        <dbReference type="ARBA" id="ARBA00022679"/>
    </source>
</evidence>
<feature type="compositionally biased region" description="Polar residues" evidence="12">
    <location>
        <begin position="405"/>
        <end position="416"/>
    </location>
</feature>
<dbReference type="InterPro" id="IPR003593">
    <property type="entry name" value="AAA+_ATPase"/>
</dbReference>
<dbReference type="EMBL" id="JADILZ010000018">
    <property type="protein sequence ID" value="MBO8477648.1"/>
    <property type="molecule type" value="Genomic_DNA"/>
</dbReference>
<keyword evidence="2 11" id="KW-0808">Transferase</keyword>
<keyword evidence="4 11" id="KW-0235">DNA replication</keyword>
<feature type="compositionally biased region" description="Basic and acidic residues" evidence="12">
    <location>
        <begin position="394"/>
        <end position="404"/>
    </location>
</feature>
<dbReference type="InterPro" id="IPR012763">
    <property type="entry name" value="DNA_pol_III_sug/sutau_N"/>
</dbReference>
<comment type="subunit">
    <text evidence="11">DNA polymerase III contains a core (composed of alpha, epsilon and theta chains) that associates with a tau subunit. This core dimerizes to form the POLIII' complex. PolIII' associates with the gamma complex (composed of gamma, delta, delta', psi and chi chains) and with the beta chain to form the complete DNA polymerase III complex.</text>
</comment>
<comment type="catalytic activity">
    <reaction evidence="10 11">
        <text>DNA(n) + a 2'-deoxyribonucleoside 5'-triphosphate = DNA(n+1) + diphosphate</text>
        <dbReference type="Rhea" id="RHEA:22508"/>
        <dbReference type="Rhea" id="RHEA-COMP:17339"/>
        <dbReference type="Rhea" id="RHEA-COMP:17340"/>
        <dbReference type="ChEBI" id="CHEBI:33019"/>
        <dbReference type="ChEBI" id="CHEBI:61560"/>
        <dbReference type="ChEBI" id="CHEBI:173112"/>
        <dbReference type="EC" id="2.7.7.7"/>
    </reaction>
</comment>
<dbReference type="PANTHER" id="PTHR11669:SF0">
    <property type="entry name" value="PROTEIN STICHEL-LIKE 2"/>
    <property type="match status" value="1"/>
</dbReference>
<evidence type="ECO:0000256" key="5">
    <source>
        <dbReference type="ARBA" id="ARBA00022723"/>
    </source>
</evidence>
<evidence type="ECO:0000256" key="6">
    <source>
        <dbReference type="ARBA" id="ARBA00022741"/>
    </source>
</evidence>
<dbReference type="EC" id="2.7.7.7" evidence="11"/>
<dbReference type="NCBIfam" id="NF004046">
    <property type="entry name" value="PRK05563.1"/>
    <property type="match status" value="1"/>
</dbReference>
<keyword evidence="6 11" id="KW-0547">Nucleotide-binding</keyword>
<dbReference type="NCBIfam" id="TIGR02397">
    <property type="entry name" value="dnaX_nterm"/>
    <property type="match status" value="1"/>
</dbReference>
<reference evidence="14" key="2">
    <citation type="journal article" date="2021" name="PeerJ">
        <title>Extensive microbial diversity within the chicken gut microbiome revealed by metagenomics and culture.</title>
        <authorList>
            <person name="Gilroy R."/>
            <person name="Ravi A."/>
            <person name="Getino M."/>
            <person name="Pursley I."/>
            <person name="Horton D.L."/>
            <person name="Alikhan N.F."/>
            <person name="Baker D."/>
            <person name="Gharbi K."/>
            <person name="Hall N."/>
            <person name="Watson M."/>
            <person name="Adriaenssens E.M."/>
            <person name="Foster-Nyarko E."/>
            <person name="Jarju S."/>
            <person name="Secka A."/>
            <person name="Antonio M."/>
            <person name="Oren A."/>
            <person name="Chaudhuri R.R."/>
            <person name="La Ragione R."/>
            <person name="Hildebrand F."/>
            <person name="Pallen M.J."/>
        </authorList>
    </citation>
    <scope>NUCLEOTIDE SEQUENCE</scope>
    <source>
        <strain evidence="14">2478</strain>
    </source>
</reference>
<keyword evidence="5" id="KW-0479">Metal-binding</keyword>
<dbReference type="SUPFAM" id="SSF48019">
    <property type="entry name" value="post-AAA+ oligomerization domain-like"/>
    <property type="match status" value="1"/>
</dbReference>
<dbReference type="Gene3D" id="3.40.50.300">
    <property type="entry name" value="P-loop containing nucleotide triphosphate hydrolases"/>
    <property type="match status" value="1"/>
</dbReference>
<feature type="compositionally biased region" description="Polar residues" evidence="12">
    <location>
        <begin position="380"/>
        <end position="392"/>
    </location>
</feature>
<dbReference type="InterPro" id="IPR008921">
    <property type="entry name" value="DNA_pol3_clamp-load_cplx_C"/>
</dbReference>
<evidence type="ECO:0000259" key="13">
    <source>
        <dbReference type="SMART" id="SM00382"/>
    </source>
</evidence>
<name>A0A9D9NLN7_9BACT</name>
<dbReference type="PANTHER" id="PTHR11669">
    <property type="entry name" value="REPLICATION FACTOR C / DNA POLYMERASE III GAMMA-TAU SUBUNIT"/>
    <property type="match status" value="1"/>
</dbReference>
<evidence type="ECO:0000256" key="3">
    <source>
        <dbReference type="ARBA" id="ARBA00022695"/>
    </source>
</evidence>
<dbReference type="CDD" id="cd00009">
    <property type="entry name" value="AAA"/>
    <property type="match status" value="1"/>
</dbReference>
<evidence type="ECO:0000256" key="7">
    <source>
        <dbReference type="ARBA" id="ARBA00022833"/>
    </source>
</evidence>
<dbReference type="Pfam" id="PF12169">
    <property type="entry name" value="DNA_pol3_gamma3"/>
    <property type="match status" value="1"/>
</dbReference>
<dbReference type="FunFam" id="1.10.8.60:FF:000013">
    <property type="entry name" value="DNA polymerase III subunit gamma/tau"/>
    <property type="match status" value="1"/>
</dbReference>
<evidence type="ECO:0000256" key="4">
    <source>
        <dbReference type="ARBA" id="ARBA00022705"/>
    </source>
</evidence>
<dbReference type="GO" id="GO:0003887">
    <property type="term" value="F:DNA-directed DNA polymerase activity"/>
    <property type="evidence" value="ECO:0007669"/>
    <property type="project" value="UniProtKB-KW"/>
</dbReference>
<keyword evidence="8 11" id="KW-0067">ATP-binding</keyword>